<evidence type="ECO:0000256" key="1">
    <source>
        <dbReference type="ARBA" id="ARBA00001946"/>
    </source>
</evidence>
<keyword evidence="4 13" id="KW-0808">Transferase</keyword>
<dbReference type="PANTHER" id="PTHR12729:SF6">
    <property type="entry name" value="TRNA(HIS) GUANYLYLTRANSFERASE-RELATED"/>
    <property type="match status" value="1"/>
</dbReference>
<organism evidence="13 14">
    <name type="scientific">Agitococcus lubricus</name>
    <dbReference type="NCBI Taxonomy" id="1077255"/>
    <lineage>
        <taxon>Bacteria</taxon>
        <taxon>Pseudomonadati</taxon>
        <taxon>Pseudomonadota</taxon>
        <taxon>Gammaproteobacteria</taxon>
        <taxon>Moraxellales</taxon>
        <taxon>Moraxellaceae</taxon>
        <taxon>Agitococcus</taxon>
    </lineage>
</organism>
<evidence type="ECO:0000256" key="3">
    <source>
        <dbReference type="ARBA" id="ARBA00012511"/>
    </source>
</evidence>
<feature type="domain" description="Thg1 C-terminal" evidence="12">
    <location>
        <begin position="135"/>
        <end position="224"/>
    </location>
</feature>
<keyword evidence="6 13" id="KW-0548">Nucleotidyltransferase</keyword>
<keyword evidence="9" id="KW-0460">Magnesium</keyword>
<dbReference type="OrthoDB" id="4547336at2"/>
<name>A0A2T5J2F7_9GAMM</name>
<protein>
    <recommendedName>
        <fullName evidence="3">tRNA(His) guanylyltransferase</fullName>
        <ecNumber evidence="3">2.7.7.79</ecNumber>
    </recommendedName>
</protein>
<dbReference type="GO" id="GO:0008193">
    <property type="term" value="F:tRNA guanylyltransferase activity"/>
    <property type="evidence" value="ECO:0007669"/>
    <property type="project" value="UniProtKB-EC"/>
</dbReference>
<dbReference type="GO" id="GO:0006400">
    <property type="term" value="P:tRNA modification"/>
    <property type="evidence" value="ECO:0007669"/>
    <property type="project" value="InterPro"/>
</dbReference>
<dbReference type="GO" id="GO:0000287">
    <property type="term" value="F:magnesium ion binding"/>
    <property type="evidence" value="ECO:0007669"/>
    <property type="project" value="InterPro"/>
</dbReference>
<evidence type="ECO:0000256" key="8">
    <source>
        <dbReference type="ARBA" id="ARBA00022741"/>
    </source>
</evidence>
<dbReference type="RefSeq" id="WP_107864561.1">
    <property type="nucleotide sequence ID" value="NZ_QAON01000002.1"/>
</dbReference>
<evidence type="ECO:0000256" key="10">
    <source>
        <dbReference type="ARBA" id="ARBA00023134"/>
    </source>
</evidence>
<keyword evidence="8" id="KW-0547">Nucleotide-binding</keyword>
<dbReference type="Gene3D" id="3.30.70.3000">
    <property type="match status" value="1"/>
</dbReference>
<evidence type="ECO:0000313" key="13">
    <source>
        <dbReference type="EMBL" id="PTQ90716.1"/>
    </source>
</evidence>
<dbReference type="AlphaFoldDB" id="A0A2T5J2F7"/>
<evidence type="ECO:0000256" key="5">
    <source>
        <dbReference type="ARBA" id="ARBA00022694"/>
    </source>
</evidence>
<keyword evidence="14" id="KW-1185">Reference proteome</keyword>
<comment type="similarity">
    <text evidence="2">Belongs to the tRNA(His) guanylyltransferase family.</text>
</comment>
<evidence type="ECO:0000256" key="9">
    <source>
        <dbReference type="ARBA" id="ARBA00022842"/>
    </source>
</evidence>
<dbReference type="PANTHER" id="PTHR12729">
    <property type="entry name" value="TRNA(HIS) GUANYLYLTRANSFERASE-RELATED"/>
    <property type="match status" value="1"/>
</dbReference>
<dbReference type="Pfam" id="PF14413">
    <property type="entry name" value="Thg1C"/>
    <property type="match status" value="1"/>
</dbReference>
<dbReference type="EMBL" id="QAON01000002">
    <property type="protein sequence ID" value="PTQ90716.1"/>
    <property type="molecule type" value="Genomic_DNA"/>
</dbReference>
<evidence type="ECO:0000259" key="11">
    <source>
        <dbReference type="Pfam" id="PF04446"/>
    </source>
</evidence>
<dbReference type="Pfam" id="PF04446">
    <property type="entry name" value="Thg1"/>
    <property type="match status" value="1"/>
</dbReference>
<comment type="cofactor">
    <cofactor evidence="1">
        <name>Mg(2+)</name>
        <dbReference type="ChEBI" id="CHEBI:18420"/>
    </cofactor>
</comment>
<dbReference type="InterPro" id="IPR024956">
    <property type="entry name" value="tRNAHis_GuaTrfase_cat"/>
</dbReference>
<feature type="domain" description="tRNAHis guanylyltransferase catalytic" evidence="11">
    <location>
        <begin position="8"/>
        <end position="130"/>
    </location>
</feature>
<dbReference type="GO" id="GO:0005525">
    <property type="term" value="F:GTP binding"/>
    <property type="evidence" value="ECO:0007669"/>
    <property type="project" value="UniProtKB-KW"/>
</dbReference>
<dbReference type="InterPro" id="IPR038469">
    <property type="entry name" value="tRNAHis_GuaTrfase_Thg1_sf"/>
</dbReference>
<evidence type="ECO:0000313" key="14">
    <source>
        <dbReference type="Proteomes" id="UP000244223"/>
    </source>
</evidence>
<dbReference type="Proteomes" id="UP000244223">
    <property type="component" value="Unassembled WGS sequence"/>
</dbReference>
<dbReference type="EC" id="2.7.7.79" evidence="3"/>
<evidence type="ECO:0000256" key="4">
    <source>
        <dbReference type="ARBA" id="ARBA00022679"/>
    </source>
</evidence>
<evidence type="ECO:0000256" key="6">
    <source>
        <dbReference type="ARBA" id="ARBA00022695"/>
    </source>
</evidence>
<accession>A0A2T5J2F7</accession>
<comment type="caution">
    <text evidence="13">The sequence shown here is derived from an EMBL/GenBank/DDBJ whole genome shotgun (WGS) entry which is preliminary data.</text>
</comment>
<keyword evidence="7" id="KW-0479">Metal-binding</keyword>
<dbReference type="InterPro" id="IPR025845">
    <property type="entry name" value="Thg1_C_dom"/>
</dbReference>
<keyword evidence="5" id="KW-0819">tRNA processing</keyword>
<evidence type="ECO:0000256" key="2">
    <source>
        <dbReference type="ARBA" id="ARBA00010113"/>
    </source>
</evidence>
<sequence length="260" mass="30280">MRFDELDNRMRVYETAHDLCVLPNMFMVARIDGRGFTRLTKEVCQFEAPFDIRFRDMMAATTAHLMDCGFPVIYGYSQSDEISLLLHRDSEVFKRKLRKYDSILAGEASAKFSLLLGKIGAFDCRICQLPTPELVVDYFLWRQEDAHRNALNAHCYWSLRQSGTHARQAASQLSRLSVAEKHELLFSDFGKNFNDLPSWQKRGMGLYTEVYNKEGRNLKTGETTITERKRLKTDFELPLKEEYAMFIQNILIKHHADIVF</sequence>
<keyword evidence="10" id="KW-0342">GTP-binding</keyword>
<evidence type="ECO:0000256" key="7">
    <source>
        <dbReference type="ARBA" id="ARBA00022723"/>
    </source>
</evidence>
<evidence type="ECO:0000259" key="12">
    <source>
        <dbReference type="Pfam" id="PF14413"/>
    </source>
</evidence>
<dbReference type="InterPro" id="IPR007537">
    <property type="entry name" value="tRNAHis_GuaTrfase_Thg1"/>
</dbReference>
<proteinExistence type="inferred from homology"/>
<gene>
    <name evidence="13" type="ORF">C8N29_102116</name>
</gene>
<reference evidence="13 14" key="1">
    <citation type="submission" date="2018-04" db="EMBL/GenBank/DDBJ databases">
        <title>Genomic Encyclopedia of Archaeal and Bacterial Type Strains, Phase II (KMG-II): from individual species to whole genera.</title>
        <authorList>
            <person name="Goeker M."/>
        </authorList>
    </citation>
    <scope>NUCLEOTIDE SEQUENCE [LARGE SCALE GENOMIC DNA]</scope>
    <source>
        <strain evidence="13 14">DSM 5822</strain>
    </source>
</reference>